<keyword evidence="1" id="KW-0489">Methyltransferase</keyword>
<dbReference type="Pfam" id="PF13489">
    <property type="entry name" value="Methyltransf_23"/>
    <property type="match status" value="1"/>
</dbReference>
<sequence length="253" mass="29241">MIGNRLEYQRMYEVEQKLWWYQTLHGKVLKQINKRFKTFNPDLKILDAACGTGGLLSFLKEKGYRDTTGFDYSQHAIDFSLERNLSVSFGDLKNVEAFKPEETFDVIICNDALYFLNDQEIIRALQNFRKKLKPGGIILINIHAFEAFSGTHDIAVGSSRRFEFKDFAAYAHSSGLIVEYKTYWPFALSLPIWLVRSWQRYQIKKKHMNHAGPDSDVSYPGDLVNGLLRSVMRMEENILSTAPFGSSLFMVLR</sequence>
<dbReference type="OrthoDB" id="9804312at2"/>
<dbReference type="Gene3D" id="3.40.50.150">
    <property type="entry name" value="Vaccinia Virus protein VP39"/>
    <property type="match status" value="1"/>
</dbReference>
<dbReference type="SUPFAM" id="SSF53335">
    <property type="entry name" value="S-adenosyl-L-methionine-dependent methyltransferases"/>
    <property type="match status" value="1"/>
</dbReference>
<protein>
    <submittedName>
        <fullName evidence="1">Class I SAM-dependent methyltransferase</fullName>
    </submittedName>
</protein>
<dbReference type="GO" id="GO:0032259">
    <property type="term" value="P:methylation"/>
    <property type="evidence" value="ECO:0007669"/>
    <property type="project" value="UniProtKB-KW"/>
</dbReference>
<dbReference type="EMBL" id="SMFL01000011">
    <property type="protein sequence ID" value="TDE11545.1"/>
    <property type="molecule type" value="Genomic_DNA"/>
</dbReference>
<dbReference type="InterPro" id="IPR029063">
    <property type="entry name" value="SAM-dependent_MTases_sf"/>
</dbReference>
<dbReference type="Proteomes" id="UP000294850">
    <property type="component" value="Unassembled WGS sequence"/>
</dbReference>
<dbReference type="AlphaFoldDB" id="A0A4R5DL18"/>
<keyword evidence="1" id="KW-0808">Transferase</keyword>
<dbReference type="PANTHER" id="PTHR43861">
    <property type="entry name" value="TRANS-ACONITATE 2-METHYLTRANSFERASE-RELATED"/>
    <property type="match status" value="1"/>
</dbReference>
<evidence type="ECO:0000313" key="2">
    <source>
        <dbReference type="Proteomes" id="UP000294850"/>
    </source>
</evidence>
<accession>A0A4R5DL18</accession>
<proteinExistence type="predicted"/>
<gene>
    <name evidence="1" type="ORF">E0F88_24210</name>
</gene>
<evidence type="ECO:0000313" key="1">
    <source>
        <dbReference type="EMBL" id="TDE11545.1"/>
    </source>
</evidence>
<dbReference type="GO" id="GO:0008168">
    <property type="term" value="F:methyltransferase activity"/>
    <property type="evidence" value="ECO:0007669"/>
    <property type="project" value="UniProtKB-KW"/>
</dbReference>
<organism evidence="1 2">
    <name type="scientific">Dyadobacter psychrotolerans</name>
    <dbReference type="NCBI Taxonomy" id="2541721"/>
    <lineage>
        <taxon>Bacteria</taxon>
        <taxon>Pseudomonadati</taxon>
        <taxon>Bacteroidota</taxon>
        <taxon>Cytophagia</taxon>
        <taxon>Cytophagales</taxon>
        <taxon>Spirosomataceae</taxon>
        <taxon>Dyadobacter</taxon>
    </lineage>
</organism>
<reference evidence="1 2" key="1">
    <citation type="submission" date="2019-03" db="EMBL/GenBank/DDBJ databases">
        <title>Dyadobacter AR-3-6 sp. nov., isolated from arctic soil.</title>
        <authorList>
            <person name="Chaudhary D.K."/>
        </authorList>
    </citation>
    <scope>NUCLEOTIDE SEQUENCE [LARGE SCALE GENOMIC DNA]</scope>
    <source>
        <strain evidence="1 2">AR-3-6</strain>
    </source>
</reference>
<dbReference type="CDD" id="cd02440">
    <property type="entry name" value="AdoMet_MTases"/>
    <property type="match status" value="1"/>
</dbReference>
<dbReference type="PANTHER" id="PTHR43861:SF1">
    <property type="entry name" value="TRANS-ACONITATE 2-METHYLTRANSFERASE"/>
    <property type="match status" value="1"/>
</dbReference>
<comment type="caution">
    <text evidence="1">The sequence shown here is derived from an EMBL/GenBank/DDBJ whole genome shotgun (WGS) entry which is preliminary data.</text>
</comment>
<keyword evidence="2" id="KW-1185">Reference proteome</keyword>
<name>A0A4R5DL18_9BACT</name>